<evidence type="ECO:0000256" key="1">
    <source>
        <dbReference type="ARBA" id="ARBA00000707"/>
    </source>
</evidence>
<evidence type="ECO:0000313" key="11">
    <source>
        <dbReference type="Proteomes" id="UP000001542"/>
    </source>
</evidence>
<dbReference type="GO" id="GO:0006511">
    <property type="term" value="P:ubiquitin-dependent protein catabolic process"/>
    <property type="evidence" value="ECO:0007669"/>
    <property type="project" value="UniProtKB-UniRule"/>
</dbReference>
<evidence type="ECO:0000256" key="5">
    <source>
        <dbReference type="ARBA" id="ARBA00022801"/>
    </source>
</evidence>
<dbReference type="EMBL" id="DS114198">
    <property type="protein sequence ID" value="EAX89457.1"/>
    <property type="molecule type" value="Genomic_DNA"/>
</dbReference>
<dbReference type="Pfam" id="PF01088">
    <property type="entry name" value="Peptidase_C12"/>
    <property type="match status" value="1"/>
</dbReference>
<dbReference type="Gene3D" id="3.40.532.10">
    <property type="entry name" value="Peptidase C12, ubiquitin carboxyl-terminal hydrolase"/>
    <property type="match status" value="1"/>
</dbReference>
<dbReference type="EC" id="3.4.19.12" evidence="8"/>
<accession>A2G055</accession>
<dbReference type="VEuPathDB" id="TrichDB:TVAGG3_0923710"/>
<comment type="catalytic activity">
    <reaction evidence="1 7 8">
        <text>Thiol-dependent hydrolysis of ester, thioester, amide, peptide and isopeptide bonds formed by the C-terminal Gly of ubiquitin (a 76-residue protein attached to proteins as an intracellular targeting signal).</text>
        <dbReference type="EC" id="3.4.19.12"/>
    </reaction>
</comment>
<evidence type="ECO:0000259" key="9">
    <source>
        <dbReference type="PROSITE" id="PS52048"/>
    </source>
</evidence>
<dbReference type="STRING" id="5722.A2G055"/>
<dbReference type="FunCoup" id="A2G055">
    <property type="interactions" value="442"/>
</dbReference>
<sequence length="228" mass="25458">MSSEDYGIIPIENSPEMLTKMADSIGADTSKFTLSTIYSFDEEILATIPQPIKAIILLFPFGKENSPIRTRHSGEKVPEGDLPYYTKQKVQNLCGTIALIHAILNNLDIIPLKADSILDKFYKHTKSLTPDERGLELTKEKELFAIHNAISNASNGAQEGEKALTHYSCFIEHAGHIWELDGRLSNMVDHGVSSNFATQVFQIIQTEFIDKLEGMEKFMLDVVALSKI</sequence>
<proteinExistence type="inferred from homology"/>
<dbReference type="SUPFAM" id="SSF54001">
    <property type="entry name" value="Cysteine proteinases"/>
    <property type="match status" value="1"/>
</dbReference>
<dbReference type="InterPro" id="IPR038765">
    <property type="entry name" value="Papain-like_cys_pep_sf"/>
</dbReference>
<name>A2G055_TRIV3</name>
<keyword evidence="5 7" id="KW-0378">Hydrolase</keyword>
<comment type="similarity">
    <text evidence="2 7 8">Belongs to the peptidase C12 family.</text>
</comment>
<keyword evidence="4 7" id="KW-0833">Ubl conjugation pathway</keyword>
<gene>
    <name evidence="10" type="ORF">TVAG_455660</name>
</gene>
<evidence type="ECO:0000256" key="7">
    <source>
        <dbReference type="PROSITE-ProRule" id="PRU01393"/>
    </source>
</evidence>
<keyword evidence="3 7" id="KW-0645">Protease</keyword>
<dbReference type="GO" id="GO:0005737">
    <property type="term" value="C:cytoplasm"/>
    <property type="evidence" value="ECO:0000318"/>
    <property type="project" value="GO_Central"/>
</dbReference>
<evidence type="ECO:0000256" key="4">
    <source>
        <dbReference type="ARBA" id="ARBA00022786"/>
    </source>
</evidence>
<dbReference type="KEGG" id="tva:4747128"/>
<reference evidence="10" key="1">
    <citation type="submission" date="2006-10" db="EMBL/GenBank/DDBJ databases">
        <authorList>
            <person name="Amadeo P."/>
            <person name="Zhao Q."/>
            <person name="Wortman J."/>
            <person name="Fraser-Liggett C."/>
            <person name="Carlton J."/>
        </authorList>
    </citation>
    <scope>NUCLEOTIDE SEQUENCE</scope>
    <source>
        <strain evidence="10">G3</strain>
    </source>
</reference>
<dbReference type="PANTHER" id="PTHR10589">
    <property type="entry name" value="UBIQUITIN CARBOXYL-TERMINAL HYDROLASE"/>
    <property type="match status" value="1"/>
</dbReference>
<reference evidence="10" key="2">
    <citation type="journal article" date="2007" name="Science">
        <title>Draft genome sequence of the sexually transmitted pathogen Trichomonas vaginalis.</title>
        <authorList>
            <person name="Carlton J.M."/>
            <person name="Hirt R.P."/>
            <person name="Silva J.C."/>
            <person name="Delcher A.L."/>
            <person name="Schatz M."/>
            <person name="Zhao Q."/>
            <person name="Wortman J.R."/>
            <person name="Bidwell S.L."/>
            <person name="Alsmark U.C.M."/>
            <person name="Besteiro S."/>
            <person name="Sicheritz-Ponten T."/>
            <person name="Noel C.J."/>
            <person name="Dacks J.B."/>
            <person name="Foster P.G."/>
            <person name="Simillion C."/>
            <person name="Van de Peer Y."/>
            <person name="Miranda-Saavedra D."/>
            <person name="Barton G.J."/>
            <person name="Westrop G.D."/>
            <person name="Mueller S."/>
            <person name="Dessi D."/>
            <person name="Fiori P.L."/>
            <person name="Ren Q."/>
            <person name="Paulsen I."/>
            <person name="Zhang H."/>
            <person name="Bastida-Corcuera F.D."/>
            <person name="Simoes-Barbosa A."/>
            <person name="Brown M.T."/>
            <person name="Hayes R.D."/>
            <person name="Mukherjee M."/>
            <person name="Okumura C.Y."/>
            <person name="Schneider R."/>
            <person name="Smith A.J."/>
            <person name="Vanacova S."/>
            <person name="Villalvazo M."/>
            <person name="Haas B.J."/>
            <person name="Pertea M."/>
            <person name="Feldblyum T.V."/>
            <person name="Utterback T.R."/>
            <person name="Shu C.L."/>
            <person name="Osoegawa K."/>
            <person name="de Jong P.J."/>
            <person name="Hrdy I."/>
            <person name="Horvathova L."/>
            <person name="Zubacova Z."/>
            <person name="Dolezal P."/>
            <person name="Malik S.B."/>
            <person name="Logsdon J.M. Jr."/>
            <person name="Henze K."/>
            <person name="Gupta A."/>
            <person name="Wang C.C."/>
            <person name="Dunne R.L."/>
            <person name="Upcroft J.A."/>
            <person name="Upcroft P."/>
            <person name="White O."/>
            <person name="Salzberg S.L."/>
            <person name="Tang P."/>
            <person name="Chiu C.-H."/>
            <person name="Lee Y.-S."/>
            <person name="Embley T.M."/>
            <person name="Coombs G.H."/>
            <person name="Mottram J.C."/>
            <person name="Tachezy J."/>
            <person name="Fraser-Liggett C.M."/>
            <person name="Johnson P.J."/>
        </authorList>
    </citation>
    <scope>NUCLEOTIDE SEQUENCE [LARGE SCALE GENOMIC DNA]</scope>
    <source>
        <strain evidence="10">G3</strain>
    </source>
</reference>
<dbReference type="GO" id="GO:0004843">
    <property type="term" value="F:cysteine-type deubiquitinase activity"/>
    <property type="evidence" value="ECO:0000318"/>
    <property type="project" value="GO_Central"/>
</dbReference>
<dbReference type="PRINTS" id="PR00707">
    <property type="entry name" value="UBCTHYDRLASE"/>
</dbReference>
<dbReference type="OMA" id="CISNGEA"/>
<dbReference type="FunFam" id="3.40.532.10:FF:000006">
    <property type="entry name" value="Ubiquitin carboxyl-terminal hydrolase"/>
    <property type="match status" value="1"/>
</dbReference>
<dbReference type="VEuPathDB" id="TrichDB:TVAG_455660"/>
<dbReference type="RefSeq" id="XP_001302387.1">
    <property type="nucleotide sequence ID" value="XM_001302386.1"/>
</dbReference>
<protein>
    <recommendedName>
        <fullName evidence="8">Ubiquitin carboxyl-terminal hydrolase</fullName>
        <ecNumber evidence="8">3.4.19.12</ecNumber>
    </recommendedName>
</protein>
<dbReference type="GO" id="GO:0030163">
    <property type="term" value="P:protein catabolic process"/>
    <property type="evidence" value="ECO:0000318"/>
    <property type="project" value="GO_Central"/>
</dbReference>
<evidence type="ECO:0000256" key="8">
    <source>
        <dbReference type="RuleBase" id="RU361215"/>
    </source>
</evidence>
<dbReference type="PANTHER" id="PTHR10589:SF17">
    <property type="entry name" value="UBIQUITIN CARBOXYL-TERMINAL HYDROLASE"/>
    <property type="match status" value="1"/>
</dbReference>
<dbReference type="InParanoid" id="A2G055"/>
<organism evidence="10 11">
    <name type="scientific">Trichomonas vaginalis (strain ATCC PRA-98 / G3)</name>
    <dbReference type="NCBI Taxonomy" id="412133"/>
    <lineage>
        <taxon>Eukaryota</taxon>
        <taxon>Metamonada</taxon>
        <taxon>Parabasalia</taxon>
        <taxon>Trichomonadida</taxon>
        <taxon>Trichomonadidae</taxon>
        <taxon>Trichomonas</taxon>
    </lineage>
</organism>
<dbReference type="InterPro" id="IPR036959">
    <property type="entry name" value="Peptidase_C12_UCH_sf"/>
</dbReference>
<evidence type="ECO:0000256" key="2">
    <source>
        <dbReference type="ARBA" id="ARBA00009326"/>
    </source>
</evidence>
<dbReference type="eggNOG" id="KOG1415">
    <property type="taxonomic scope" value="Eukaryota"/>
</dbReference>
<dbReference type="OrthoDB" id="427186at2759"/>
<feature type="active site" description="Nucleophile" evidence="7">
    <location>
        <position position="94"/>
    </location>
</feature>
<evidence type="ECO:0000256" key="3">
    <source>
        <dbReference type="ARBA" id="ARBA00022670"/>
    </source>
</evidence>
<evidence type="ECO:0000256" key="6">
    <source>
        <dbReference type="ARBA" id="ARBA00022807"/>
    </source>
</evidence>
<dbReference type="AlphaFoldDB" id="A2G055"/>
<dbReference type="PROSITE" id="PS52048">
    <property type="entry name" value="UCH_DOMAIN"/>
    <property type="match status" value="1"/>
</dbReference>
<dbReference type="InterPro" id="IPR001578">
    <property type="entry name" value="Peptidase_C12_UCH"/>
</dbReference>
<feature type="site" description="Important for enzyme activity" evidence="7">
    <location>
        <position position="181"/>
    </location>
</feature>
<keyword evidence="11" id="KW-1185">Reference proteome</keyword>
<keyword evidence="6 7" id="KW-0788">Thiol protease</keyword>
<feature type="site" description="Transition state stabilizer" evidence="7">
    <location>
        <position position="88"/>
    </location>
</feature>
<evidence type="ECO:0000313" key="10">
    <source>
        <dbReference type="EMBL" id="EAX89457.1"/>
    </source>
</evidence>
<dbReference type="Proteomes" id="UP000001542">
    <property type="component" value="Unassembled WGS sequence"/>
</dbReference>
<dbReference type="SMR" id="A2G055"/>
<feature type="active site" description="Proton donor" evidence="7">
    <location>
        <position position="166"/>
    </location>
</feature>
<feature type="domain" description="UCH catalytic" evidence="9">
    <location>
        <begin position="7"/>
        <end position="227"/>
    </location>
</feature>